<dbReference type="Gene3D" id="1.10.110.10">
    <property type="entry name" value="Plant lipid-transfer and hydrophobic proteins"/>
    <property type="match status" value="1"/>
</dbReference>
<keyword evidence="4" id="KW-1185">Reference proteome</keyword>
<dbReference type="PANTHER" id="PTHR33286">
    <property type="entry name" value="BIFUNCTIONAL INHIBITOR/LIPID-TRANSFER PROTEIN/SEED STORAGE 2S ALBUMIN SUPERFAMILY PROTEIN"/>
    <property type="match status" value="1"/>
</dbReference>
<gene>
    <name evidence="3" type="ORF">URODEC1_LOCUS94331</name>
</gene>
<evidence type="ECO:0000256" key="1">
    <source>
        <dbReference type="SAM" id="SignalP"/>
    </source>
</evidence>
<feature type="signal peptide" evidence="1">
    <location>
        <begin position="1"/>
        <end position="27"/>
    </location>
</feature>
<proteinExistence type="predicted"/>
<evidence type="ECO:0000313" key="4">
    <source>
        <dbReference type="Proteomes" id="UP001497457"/>
    </source>
</evidence>
<evidence type="ECO:0000259" key="2">
    <source>
        <dbReference type="Pfam" id="PF14368"/>
    </source>
</evidence>
<dbReference type="AlphaFoldDB" id="A0ABC9EDJ0"/>
<dbReference type="PANTHER" id="PTHR33286:SF44">
    <property type="entry name" value="5A2 PROTEIN"/>
    <property type="match status" value="1"/>
</dbReference>
<sequence>MMYVKVVFQLMVFALVFTMFIPHLSLGEKDCYEQKYRFKHKCMESIEIKGPYVAPSDSCVLVVRQSDMACICRVILIEEQAEISVSKIVRLATECGNPVPAGNKCGSYTVPPPLSQTLQMARTCF</sequence>
<dbReference type="EMBL" id="OZ075114">
    <property type="protein sequence ID" value="CAL5055284.1"/>
    <property type="molecule type" value="Genomic_DNA"/>
</dbReference>
<keyword evidence="1" id="KW-0732">Signal</keyword>
<accession>A0ABC9EDJ0</accession>
<name>A0ABC9EDJ0_9POAL</name>
<dbReference type="InterPro" id="IPR036312">
    <property type="entry name" value="Bifun_inhib/LTP/seed_sf"/>
</dbReference>
<protein>
    <recommendedName>
        <fullName evidence="2">Bifunctional inhibitor/plant lipid transfer protein/seed storage helical domain-containing protein</fullName>
    </recommendedName>
</protein>
<dbReference type="Proteomes" id="UP001497457">
    <property type="component" value="Chromosome 4rd"/>
</dbReference>
<dbReference type="Pfam" id="PF14368">
    <property type="entry name" value="LTP_2"/>
    <property type="match status" value="1"/>
</dbReference>
<feature type="chain" id="PRO_5044846363" description="Bifunctional inhibitor/plant lipid transfer protein/seed storage helical domain-containing protein" evidence="1">
    <location>
        <begin position="28"/>
        <end position="125"/>
    </location>
</feature>
<reference evidence="3" key="1">
    <citation type="submission" date="2024-10" db="EMBL/GenBank/DDBJ databases">
        <authorList>
            <person name="Ryan C."/>
        </authorList>
    </citation>
    <scope>NUCLEOTIDE SEQUENCE [LARGE SCALE GENOMIC DNA]</scope>
</reference>
<organism evidence="3 4">
    <name type="scientific">Urochloa decumbens</name>
    <dbReference type="NCBI Taxonomy" id="240449"/>
    <lineage>
        <taxon>Eukaryota</taxon>
        <taxon>Viridiplantae</taxon>
        <taxon>Streptophyta</taxon>
        <taxon>Embryophyta</taxon>
        <taxon>Tracheophyta</taxon>
        <taxon>Spermatophyta</taxon>
        <taxon>Magnoliopsida</taxon>
        <taxon>Liliopsida</taxon>
        <taxon>Poales</taxon>
        <taxon>Poaceae</taxon>
        <taxon>PACMAD clade</taxon>
        <taxon>Panicoideae</taxon>
        <taxon>Panicodae</taxon>
        <taxon>Paniceae</taxon>
        <taxon>Melinidinae</taxon>
        <taxon>Urochloa</taxon>
    </lineage>
</organism>
<evidence type="ECO:0000313" key="3">
    <source>
        <dbReference type="EMBL" id="CAL5055284.1"/>
    </source>
</evidence>
<dbReference type="InterPro" id="IPR016140">
    <property type="entry name" value="Bifunc_inhib/LTP/seed_store"/>
</dbReference>
<feature type="domain" description="Bifunctional inhibitor/plant lipid transfer protein/seed storage helical" evidence="2">
    <location>
        <begin position="12"/>
        <end position="105"/>
    </location>
</feature>